<organism evidence="11 12">
    <name type="scientific">Vanilla planifolia</name>
    <name type="common">Vanilla</name>
    <dbReference type="NCBI Taxonomy" id="51239"/>
    <lineage>
        <taxon>Eukaryota</taxon>
        <taxon>Viridiplantae</taxon>
        <taxon>Streptophyta</taxon>
        <taxon>Embryophyta</taxon>
        <taxon>Tracheophyta</taxon>
        <taxon>Spermatophyta</taxon>
        <taxon>Magnoliopsida</taxon>
        <taxon>Liliopsida</taxon>
        <taxon>Asparagales</taxon>
        <taxon>Orchidaceae</taxon>
        <taxon>Vanilloideae</taxon>
        <taxon>Vanilleae</taxon>
        <taxon>Vanilla</taxon>
    </lineage>
</organism>
<dbReference type="EC" id="3.1.3.12" evidence="6"/>
<protein>
    <recommendedName>
        <fullName evidence="6">trehalose-phosphatase</fullName>
        <ecNumber evidence="6">3.1.3.12</ecNumber>
    </recommendedName>
</protein>
<dbReference type="GO" id="GO:0004805">
    <property type="term" value="F:trehalose-phosphatase activity"/>
    <property type="evidence" value="ECO:0007669"/>
    <property type="project" value="UniProtKB-EC"/>
</dbReference>
<evidence type="ECO:0000256" key="4">
    <source>
        <dbReference type="ARBA" id="ARBA00008770"/>
    </source>
</evidence>
<evidence type="ECO:0000256" key="10">
    <source>
        <dbReference type="ARBA" id="ARBA00023180"/>
    </source>
</evidence>
<gene>
    <name evidence="11" type="ORF">HPP92_027252</name>
</gene>
<dbReference type="Pfam" id="PF02358">
    <property type="entry name" value="Trehalose_PPase"/>
    <property type="match status" value="1"/>
</dbReference>
<comment type="pathway">
    <text evidence="3">Glycan biosynthesis; trehalose biosynthesis.</text>
</comment>
<dbReference type="InterPro" id="IPR006379">
    <property type="entry name" value="HAD-SF_hydro_IIB"/>
</dbReference>
<dbReference type="SUPFAM" id="SSF56784">
    <property type="entry name" value="HAD-like"/>
    <property type="match status" value="1"/>
</dbReference>
<comment type="catalytic activity">
    <reaction evidence="1">
        <text>alpha,alpha-trehalose 6-phosphate + H2O = alpha,alpha-trehalose + phosphate</text>
        <dbReference type="Rhea" id="RHEA:23420"/>
        <dbReference type="ChEBI" id="CHEBI:15377"/>
        <dbReference type="ChEBI" id="CHEBI:16551"/>
        <dbReference type="ChEBI" id="CHEBI:43474"/>
        <dbReference type="ChEBI" id="CHEBI:58429"/>
        <dbReference type="EC" id="3.1.3.12"/>
    </reaction>
</comment>
<dbReference type="GO" id="GO:0004185">
    <property type="term" value="F:serine-type carboxypeptidase activity"/>
    <property type="evidence" value="ECO:0007669"/>
    <property type="project" value="InterPro"/>
</dbReference>
<comment type="caution">
    <text evidence="11">The sequence shown here is derived from an EMBL/GenBank/DDBJ whole genome shotgun (WGS) entry which is preliminary data.</text>
</comment>
<evidence type="ECO:0000256" key="2">
    <source>
        <dbReference type="ARBA" id="ARBA00001968"/>
    </source>
</evidence>
<dbReference type="InterPro" id="IPR044651">
    <property type="entry name" value="OTSB-like"/>
</dbReference>
<evidence type="ECO:0000256" key="7">
    <source>
        <dbReference type="ARBA" id="ARBA00022729"/>
    </source>
</evidence>
<reference evidence="11 12" key="1">
    <citation type="journal article" date="2020" name="Nat. Food">
        <title>A phased Vanilla planifolia genome enables genetic improvement of flavour and production.</title>
        <authorList>
            <person name="Hasing T."/>
            <person name="Tang H."/>
            <person name="Brym M."/>
            <person name="Khazi F."/>
            <person name="Huang T."/>
            <person name="Chambers A.H."/>
        </authorList>
    </citation>
    <scope>NUCLEOTIDE SEQUENCE [LARGE SCALE GENOMIC DNA]</scope>
    <source>
        <tissue evidence="11">Leaf</tissue>
    </source>
</reference>
<dbReference type="FunFam" id="3.40.50.1000:FF:000073">
    <property type="entry name" value="Trehalose 6-phosphate phosphatase"/>
    <property type="match status" value="1"/>
</dbReference>
<dbReference type="Gene3D" id="6.10.250.940">
    <property type="match status" value="1"/>
</dbReference>
<dbReference type="Pfam" id="PF00450">
    <property type="entry name" value="Peptidase_S10"/>
    <property type="match status" value="1"/>
</dbReference>
<dbReference type="InterPro" id="IPR018202">
    <property type="entry name" value="Ser_caboxypep_ser_AS"/>
</dbReference>
<accession>A0A835PCD2</accession>
<evidence type="ECO:0000256" key="6">
    <source>
        <dbReference type="ARBA" id="ARBA00013086"/>
    </source>
</evidence>
<evidence type="ECO:0000313" key="11">
    <source>
        <dbReference type="EMBL" id="KAG0449805.1"/>
    </source>
</evidence>
<dbReference type="Proteomes" id="UP000636800">
    <property type="component" value="Unassembled WGS sequence"/>
</dbReference>
<dbReference type="EMBL" id="JADCNL010000161">
    <property type="protein sequence ID" value="KAG0449805.1"/>
    <property type="molecule type" value="Genomic_DNA"/>
</dbReference>
<keyword evidence="10" id="KW-0325">Glycoprotein</keyword>
<dbReference type="PROSITE" id="PS00131">
    <property type="entry name" value="CARBOXYPEPT_SER_SER"/>
    <property type="match status" value="1"/>
</dbReference>
<dbReference type="PRINTS" id="PR00724">
    <property type="entry name" value="CRBOXYPTASEC"/>
</dbReference>
<dbReference type="PANTHER" id="PTHR43768:SF3">
    <property type="entry name" value="TREHALOSE 6-PHOSPHATE PHOSPHATASE"/>
    <property type="match status" value="1"/>
</dbReference>
<dbReference type="Gene3D" id="3.40.50.1820">
    <property type="entry name" value="alpha/beta hydrolase"/>
    <property type="match status" value="1"/>
</dbReference>
<evidence type="ECO:0000256" key="8">
    <source>
        <dbReference type="ARBA" id="ARBA00022801"/>
    </source>
</evidence>
<dbReference type="GO" id="GO:0005992">
    <property type="term" value="P:trehalose biosynthetic process"/>
    <property type="evidence" value="ECO:0007669"/>
    <property type="project" value="InterPro"/>
</dbReference>
<evidence type="ECO:0000313" key="12">
    <source>
        <dbReference type="Proteomes" id="UP000636800"/>
    </source>
</evidence>
<dbReference type="Gene3D" id="3.40.50.1000">
    <property type="entry name" value="HAD superfamily/HAD-like"/>
    <property type="match status" value="2"/>
</dbReference>
<comment type="similarity">
    <text evidence="4">Belongs to the trehalose phosphatase family.</text>
</comment>
<dbReference type="InterPro" id="IPR001563">
    <property type="entry name" value="Peptidase_S10"/>
</dbReference>
<name>A0A835PCD2_VANPL</name>
<dbReference type="Gene3D" id="3.40.50.11320">
    <property type="match status" value="1"/>
</dbReference>
<dbReference type="PANTHER" id="PTHR43768">
    <property type="entry name" value="TREHALOSE 6-PHOSPHATE PHOSPHATASE"/>
    <property type="match status" value="1"/>
</dbReference>
<keyword evidence="8" id="KW-0378">Hydrolase</keyword>
<keyword evidence="12" id="KW-1185">Reference proteome</keyword>
<evidence type="ECO:0000256" key="5">
    <source>
        <dbReference type="ARBA" id="ARBA00009431"/>
    </source>
</evidence>
<evidence type="ECO:0000256" key="9">
    <source>
        <dbReference type="ARBA" id="ARBA00023157"/>
    </source>
</evidence>
<dbReference type="InterPro" id="IPR023214">
    <property type="entry name" value="HAD_sf"/>
</dbReference>
<evidence type="ECO:0000256" key="1">
    <source>
        <dbReference type="ARBA" id="ARBA00000500"/>
    </source>
</evidence>
<dbReference type="NCBIfam" id="TIGR00685">
    <property type="entry name" value="T6PP"/>
    <property type="match status" value="1"/>
</dbReference>
<evidence type="ECO:0000256" key="3">
    <source>
        <dbReference type="ARBA" id="ARBA00005199"/>
    </source>
</evidence>
<keyword evidence="9" id="KW-1015">Disulfide bond</keyword>
<dbReference type="CDD" id="cd01627">
    <property type="entry name" value="HAD_TPP"/>
    <property type="match status" value="1"/>
</dbReference>
<comment type="cofactor">
    <cofactor evidence="2">
        <name>a divalent metal cation</name>
        <dbReference type="ChEBI" id="CHEBI:60240"/>
    </cofactor>
</comment>
<dbReference type="FunFam" id="3.40.50.1820:FF:000409">
    <property type="entry name" value="Carboxypeptidase"/>
    <property type="match status" value="1"/>
</dbReference>
<dbReference type="FunFam" id="3.30.70.1020:FF:000004">
    <property type="entry name" value="Trehalose 6-phosphate phosphatase"/>
    <property type="match status" value="1"/>
</dbReference>
<proteinExistence type="inferred from homology"/>
<dbReference type="InterPro" id="IPR029058">
    <property type="entry name" value="AB_hydrolase_fold"/>
</dbReference>
<dbReference type="GO" id="GO:0006508">
    <property type="term" value="P:proteolysis"/>
    <property type="evidence" value="ECO:0007669"/>
    <property type="project" value="InterPro"/>
</dbReference>
<dbReference type="NCBIfam" id="TIGR01484">
    <property type="entry name" value="HAD-SF-IIB"/>
    <property type="match status" value="1"/>
</dbReference>
<keyword evidence="7" id="KW-0732">Signal</keyword>
<comment type="similarity">
    <text evidence="5">Belongs to the peptidase S10 family.</text>
</comment>
<dbReference type="FunFam" id="3.40.50.11320:FF:000002">
    <property type="entry name" value="Carboxypeptidase"/>
    <property type="match status" value="1"/>
</dbReference>
<dbReference type="AlphaFoldDB" id="A0A835PCD2"/>
<dbReference type="InterPro" id="IPR036412">
    <property type="entry name" value="HAD-like_sf"/>
</dbReference>
<sequence length="770" mass="85933">MTTVAVQEEIVLPMSKAPLAVATYPPPRSSKSASNLKKLMTQIDLLSNNCRVSSWLESMRASSPTHLRSVSILPTAPADKADGDWTRRHPSALAKFDEIAAAARGKKMAIFLDYDGTLSPIVQDPDSAFMSDAMRAAVKGVAKYFPTAIVTGRCIDKVFSFVQLEELFYAGSHGMDIKGPTKYPRNSKAQGKSVLFQPASEFLPMIDEVNKLLVEKTKLIPGCMVENNRFCVSVHYRCVEEKRWSGVAEQVRSVLASYRNLRLTQGRKVLEIRPTIEWNKGKALEFLLANLGFAGREDILPIYVGDDRTDEDAFKVLCDRGRGFGILVSKFPKETNANYSLKEPNEVKDFLHRLAEWKRKSVKESAREADKIHALPGQPPDVNFAQYAGYVTVDPNAGRALPRLLVSWSWSNDGTWPFFVNRDGKTLYQNKFAWNNEANMLFVESPAGVGFSYSNRTSDYGQSGDSSTANDNHVFLVNWLERFPEYKGRDFYVTGESYAGHYIPQLATAILKHNRRRPADAINLKGVAIGNAYLDDIINKKGTYDFFWTHAMISRTMHDRVTKTCDFARGDFSAPECLQAMMDADDVVGRLDHYDIFGPLCNEDSTDASASNEPVNPADPCAEHYVLSYLNLPEVQRALHANTTGLNYPWTECSNLVGSAQWRDAPRVMLPEITKLVQTGIRTWLYSGDLDSVVPFTATQYSLDMLELPEETAWRAWYAGGEVGGYVVGYRGLVFATVRAAGHLVPMYQPERALALFKSFLGGILPPKGE</sequence>
<dbReference type="InterPro" id="IPR003337">
    <property type="entry name" value="Trehalose_PPase"/>
</dbReference>
<dbReference type="SUPFAM" id="SSF53474">
    <property type="entry name" value="alpha/beta-Hydrolases"/>
    <property type="match status" value="1"/>
</dbReference>